<comment type="caution">
    <text evidence="11">The sequence shown here is derived from an EMBL/GenBank/DDBJ whole genome shotgun (WGS) entry which is preliminary data.</text>
</comment>
<organism evidence="11 12">
    <name type="scientific">Steinernema hermaphroditum</name>
    <dbReference type="NCBI Taxonomy" id="289476"/>
    <lineage>
        <taxon>Eukaryota</taxon>
        <taxon>Metazoa</taxon>
        <taxon>Ecdysozoa</taxon>
        <taxon>Nematoda</taxon>
        <taxon>Chromadorea</taxon>
        <taxon>Rhabditida</taxon>
        <taxon>Tylenchina</taxon>
        <taxon>Panagrolaimomorpha</taxon>
        <taxon>Strongyloidoidea</taxon>
        <taxon>Steinernematidae</taxon>
        <taxon>Steinernema</taxon>
    </lineage>
</organism>
<evidence type="ECO:0000256" key="8">
    <source>
        <dbReference type="ARBA" id="ARBA00023224"/>
    </source>
</evidence>
<dbReference type="CDD" id="cd00637">
    <property type="entry name" value="7tm_classA_rhodopsin-like"/>
    <property type="match status" value="1"/>
</dbReference>
<feature type="domain" description="G-protein coupled receptors family 1 profile" evidence="10">
    <location>
        <begin position="26"/>
        <end position="268"/>
    </location>
</feature>
<dbReference type="AlphaFoldDB" id="A0AA39I5P3"/>
<keyword evidence="2" id="KW-1003">Cell membrane</keyword>
<evidence type="ECO:0000256" key="6">
    <source>
        <dbReference type="ARBA" id="ARBA00023136"/>
    </source>
</evidence>
<accession>A0AA39I5P3</accession>
<feature type="transmembrane region" description="Helical" evidence="9">
    <location>
        <begin position="166"/>
        <end position="186"/>
    </location>
</feature>
<dbReference type="GO" id="GO:0005886">
    <property type="term" value="C:plasma membrane"/>
    <property type="evidence" value="ECO:0007669"/>
    <property type="project" value="UniProtKB-SubCell"/>
</dbReference>
<sequence length="311" mass="35055">MSLSDMTTHPAYLCIKSAVAAFTILGNTFIVFTILRCQKLRNEKFNLLIILLAMGDMVIGINVPFSLSLAFISEESVWRPLFLTSQVLVTFGDHVTQIAMLLIAADRMHVLFTLHKLDRNALYTVYAASIPVVLAISLLPVCFFLVESSTVIAAIQGTIDAYSSTFVYYMTVIMFVFNFSIIGESLEERREQMPLLQIKQTSVASSAQASFNRIVIGIVVVYFLMWCIPKWLNFGIVTGKVQGLVFDIALILPEECELLSAAVNVFVYGFTHRDLRNEMKRYLNKVTRTKVLTVSVHSWTRQVTTVTTHRQ</sequence>
<dbReference type="EMBL" id="JAUCMV010000002">
    <property type="protein sequence ID" value="KAK0418312.1"/>
    <property type="molecule type" value="Genomic_DNA"/>
</dbReference>
<dbReference type="InterPro" id="IPR000276">
    <property type="entry name" value="GPCR_Rhodpsn"/>
</dbReference>
<evidence type="ECO:0000256" key="3">
    <source>
        <dbReference type="ARBA" id="ARBA00022692"/>
    </source>
</evidence>
<evidence type="ECO:0000256" key="5">
    <source>
        <dbReference type="ARBA" id="ARBA00023040"/>
    </source>
</evidence>
<keyword evidence="4 9" id="KW-1133">Transmembrane helix</keyword>
<evidence type="ECO:0000256" key="1">
    <source>
        <dbReference type="ARBA" id="ARBA00004651"/>
    </source>
</evidence>
<feature type="transmembrane region" description="Helical" evidence="9">
    <location>
        <begin position="244"/>
        <end position="271"/>
    </location>
</feature>
<feature type="transmembrane region" description="Helical" evidence="9">
    <location>
        <begin position="83"/>
        <end position="104"/>
    </location>
</feature>
<dbReference type="Gene3D" id="1.20.1070.10">
    <property type="entry name" value="Rhodopsin 7-helix transmembrane proteins"/>
    <property type="match status" value="1"/>
</dbReference>
<name>A0AA39I5P3_9BILA</name>
<dbReference type="PROSITE" id="PS50262">
    <property type="entry name" value="G_PROTEIN_RECEP_F1_2"/>
    <property type="match status" value="1"/>
</dbReference>
<dbReference type="SUPFAM" id="SSF81321">
    <property type="entry name" value="Family A G protein-coupled receptor-like"/>
    <property type="match status" value="1"/>
</dbReference>
<comment type="subcellular location">
    <subcellularLocation>
        <location evidence="1">Cell membrane</location>
        <topology evidence="1">Multi-pass membrane protein</topology>
    </subcellularLocation>
</comment>
<dbReference type="SMART" id="SM01381">
    <property type="entry name" value="7TM_GPCR_Srsx"/>
    <property type="match status" value="1"/>
</dbReference>
<dbReference type="InterPro" id="IPR017452">
    <property type="entry name" value="GPCR_Rhodpsn_7TM"/>
</dbReference>
<keyword evidence="7" id="KW-0675">Receptor</keyword>
<dbReference type="PANTHER" id="PTHR24249">
    <property type="entry name" value="HISTAMINE RECEPTOR-RELATED G-PROTEIN COUPLED RECEPTOR"/>
    <property type="match status" value="1"/>
</dbReference>
<evidence type="ECO:0000313" key="11">
    <source>
        <dbReference type="EMBL" id="KAK0418312.1"/>
    </source>
</evidence>
<evidence type="ECO:0000256" key="9">
    <source>
        <dbReference type="SAM" id="Phobius"/>
    </source>
</evidence>
<feature type="transmembrane region" description="Helical" evidence="9">
    <location>
        <begin position="214"/>
        <end position="232"/>
    </location>
</feature>
<evidence type="ECO:0000259" key="10">
    <source>
        <dbReference type="PROSITE" id="PS50262"/>
    </source>
</evidence>
<feature type="transmembrane region" description="Helical" evidence="9">
    <location>
        <begin position="12"/>
        <end position="35"/>
    </location>
</feature>
<feature type="transmembrane region" description="Helical" evidence="9">
    <location>
        <begin position="125"/>
        <end position="146"/>
    </location>
</feature>
<evidence type="ECO:0000256" key="7">
    <source>
        <dbReference type="ARBA" id="ARBA00023170"/>
    </source>
</evidence>
<gene>
    <name evidence="11" type="ORF">QR680_013494</name>
</gene>
<dbReference type="PRINTS" id="PR00237">
    <property type="entry name" value="GPCRRHODOPSN"/>
</dbReference>
<evidence type="ECO:0000256" key="4">
    <source>
        <dbReference type="ARBA" id="ARBA00022989"/>
    </source>
</evidence>
<evidence type="ECO:0000313" key="12">
    <source>
        <dbReference type="Proteomes" id="UP001175271"/>
    </source>
</evidence>
<keyword evidence="6 9" id="KW-0472">Membrane</keyword>
<protein>
    <recommendedName>
        <fullName evidence="10">G-protein coupled receptors family 1 profile domain-containing protein</fullName>
    </recommendedName>
</protein>
<reference evidence="11" key="1">
    <citation type="submission" date="2023-06" db="EMBL/GenBank/DDBJ databases">
        <title>Genomic analysis of the entomopathogenic nematode Steinernema hermaphroditum.</title>
        <authorList>
            <person name="Schwarz E.M."/>
            <person name="Heppert J.K."/>
            <person name="Baniya A."/>
            <person name="Schwartz H.T."/>
            <person name="Tan C.-H."/>
            <person name="Antoshechkin I."/>
            <person name="Sternberg P.W."/>
            <person name="Goodrich-Blair H."/>
            <person name="Dillman A.R."/>
        </authorList>
    </citation>
    <scope>NUCLEOTIDE SEQUENCE</scope>
    <source>
        <strain evidence="11">PS9179</strain>
        <tissue evidence="11">Whole animal</tissue>
    </source>
</reference>
<dbReference type="GO" id="GO:0004930">
    <property type="term" value="F:G protein-coupled receptor activity"/>
    <property type="evidence" value="ECO:0007669"/>
    <property type="project" value="UniProtKB-KW"/>
</dbReference>
<keyword evidence="8" id="KW-0807">Transducer</keyword>
<dbReference type="PANTHER" id="PTHR24249:SF372">
    <property type="entry name" value="G-PROTEIN COUPLED RECEPTORS FAMILY 1 PROFILE DOMAIN-CONTAINING PROTEIN"/>
    <property type="match status" value="1"/>
</dbReference>
<keyword evidence="3 9" id="KW-0812">Transmembrane</keyword>
<dbReference type="Proteomes" id="UP001175271">
    <property type="component" value="Unassembled WGS sequence"/>
</dbReference>
<proteinExistence type="predicted"/>
<keyword evidence="12" id="KW-1185">Reference proteome</keyword>
<feature type="transmembrane region" description="Helical" evidence="9">
    <location>
        <begin position="47"/>
        <end position="71"/>
    </location>
</feature>
<evidence type="ECO:0000256" key="2">
    <source>
        <dbReference type="ARBA" id="ARBA00022475"/>
    </source>
</evidence>
<keyword evidence="5" id="KW-0297">G-protein coupled receptor</keyword>
<dbReference type="InterPro" id="IPR050569">
    <property type="entry name" value="TAAR"/>
</dbReference>